<evidence type="ECO:0008006" key="6">
    <source>
        <dbReference type="Google" id="ProtNLM"/>
    </source>
</evidence>
<feature type="transmembrane region" description="Helical" evidence="3">
    <location>
        <begin position="12"/>
        <end position="33"/>
    </location>
</feature>
<keyword evidence="3" id="KW-1133">Transmembrane helix</keyword>
<feature type="region of interest" description="Disordered" evidence="2">
    <location>
        <begin position="191"/>
        <end position="286"/>
    </location>
</feature>
<feature type="region of interest" description="Disordered" evidence="2">
    <location>
        <begin position="157"/>
        <end position="176"/>
    </location>
</feature>
<organism evidence="4 5">
    <name type="scientific">Streptomyces venezuelae</name>
    <dbReference type="NCBI Taxonomy" id="54571"/>
    <lineage>
        <taxon>Bacteria</taxon>
        <taxon>Bacillati</taxon>
        <taxon>Actinomycetota</taxon>
        <taxon>Actinomycetes</taxon>
        <taxon>Kitasatosporales</taxon>
        <taxon>Streptomycetaceae</taxon>
        <taxon>Streptomyces</taxon>
    </lineage>
</organism>
<sequence>MPRGRHRHSPPLHKLLPPSAVAGAAVVCAAVVWLPGDLLVVRLLAVAAAAAAVTGAVLMRSWDRSAGARVAELNRARTADQWKAEERVAELESDLEESRGLRTRLDAKLRAKRVELAALRGEHADLLRRYATAETERASALEGRRVLALEATTTAEGAGTGAKALPAAGSAPTPEAYRKAAQALRDLPRNAVAQHARRTAEAARARDLAERARETEEPQGKHAAAAGTEQHSRTAAPALGPAPGQAALPAAPSTEDSVPNSEAGQADQATERAEPAPVAPTGTPRVPAVQRAAAIVPYAARRPVPRPEGGFDFFGTQKVAAAIEAVQNTDLADVVGEEVLEEALAAETPLLVPLPPLAPPAPAAPRTIGEVIDLTAHDETEQLDVAELRGAVNS</sequence>
<evidence type="ECO:0000256" key="2">
    <source>
        <dbReference type="SAM" id="MobiDB-lite"/>
    </source>
</evidence>
<feature type="compositionally biased region" description="Polar residues" evidence="2">
    <location>
        <begin position="254"/>
        <end position="263"/>
    </location>
</feature>
<keyword evidence="3" id="KW-0472">Membrane</keyword>
<dbReference type="RefSeq" id="WP_150268969.1">
    <property type="nucleotide sequence ID" value="NZ_CP029194.1"/>
</dbReference>
<reference evidence="4 5" key="1">
    <citation type="submission" date="2018-05" db="EMBL/GenBank/DDBJ databases">
        <title>Streptomyces venezuelae.</title>
        <authorList>
            <person name="Kim W."/>
            <person name="Lee N."/>
            <person name="Cho B.-K."/>
        </authorList>
    </citation>
    <scope>NUCLEOTIDE SEQUENCE [LARGE SCALE GENOMIC DNA]</scope>
    <source>
        <strain evidence="4 5">ATCC 15068</strain>
    </source>
</reference>
<evidence type="ECO:0000256" key="3">
    <source>
        <dbReference type="SAM" id="Phobius"/>
    </source>
</evidence>
<feature type="compositionally biased region" description="Low complexity" evidence="2">
    <location>
        <begin position="235"/>
        <end position="252"/>
    </location>
</feature>
<dbReference type="OrthoDB" id="4337345at2"/>
<proteinExistence type="predicted"/>
<dbReference type="Proteomes" id="UP000324106">
    <property type="component" value="Chromosome"/>
</dbReference>
<keyword evidence="3" id="KW-0812">Transmembrane</keyword>
<accession>A0A5P2AVA3</accession>
<evidence type="ECO:0000313" key="4">
    <source>
        <dbReference type="EMBL" id="QES21478.1"/>
    </source>
</evidence>
<feature type="coiled-coil region" evidence="1">
    <location>
        <begin position="88"/>
        <end position="136"/>
    </location>
</feature>
<keyword evidence="1" id="KW-0175">Coiled coil</keyword>
<feature type="compositionally biased region" description="Basic and acidic residues" evidence="2">
    <location>
        <begin position="198"/>
        <end position="220"/>
    </location>
</feature>
<name>A0A5P2AVA3_STRVZ</name>
<dbReference type="EMBL" id="CP029194">
    <property type="protein sequence ID" value="QES21478.1"/>
    <property type="molecule type" value="Genomic_DNA"/>
</dbReference>
<evidence type="ECO:0000256" key="1">
    <source>
        <dbReference type="SAM" id="Coils"/>
    </source>
</evidence>
<protein>
    <recommendedName>
        <fullName evidence="6">Secreted protein</fullName>
    </recommendedName>
</protein>
<evidence type="ECO:0000313" key="5">
    <source>
        <dbReference type="Proteomes" id="UP000324106"/>
    </source>
</evidence>
<feature type="transmembrane region" description="Helical" evidence="3">
    <location>
        <begin position="39"/>
        <end position="59"/>
    </location>
</feature>
<dbReference type="AlphaFoldDB" id="A0A5P2AVA3"/>
<gene>
    <name evidence="4" type="ORF">DEJ46_22170</name>
</gene>